<dbReference type="AlphaFoldDB" id="A0LGM3"/>
<dbReference type="InterPro" id="IPR011672">
    <property type="entry name" value="DUF1614"/>
</dbReference>
<feature type="transmembrane region" description="Helical" evidence="1">
    <location>
        <begin position="94"/>
        <end position="114"/>
    </location>
</feature>
<dbReference type="EMBL" id="CP000478">
    <property type="protein sequence ID" value="ABK16575.1"/>
    <property type="molecule type" value="Genomic_DNA"/>
</dbReference>
<keyword evidence="1" id="KW-1133">Transmembrane helix</keyword>
<dbReference type="RefSeq" id="WP_011697746.1">
    <property type="nucleotide sequence ID" value="NC_008554.1"/>
</dbReference>
<evidence type="ECO:0000313" key="3">
    <source>
        <dbReference type="Proteomes" id="UP000001784"/>
    </source>
</evidence>
<protein>
    <recommendedName>
        <fullName evidence="4">DUF1614 domain-containing protein</fullName>
    </recommendedName>
</protein>
<dbReference type="OrthoDB" id="9782559at2"/>
<dbReference type="InParanoid" id="A0LGM3"/>
<evidence type="ECO:0008006" key="4">
    <source>
        <dbReference type="Google" id="ProtNLM"/>
    </source>
</evidence>
<dbReference type="STRING" id="335543.Sfum_0878"/>
<dbReference type="Pfam" id="PF07758">
    <property type="entry name" value="DUF1614"/>
    <property type="match status" value="1"/>
</dbReference>
<feature type="transmembrane region" description="Helical" evidence="1">
    <location>
        <begin position="7"/>
        <end position="31"/>
    </location>
</feature>
<organism evidence="2 3">
    <name type="scientific">Syntrophobacter fumaroxidans (strain DSM 10017 / MPOB)</name>
    <dbReference type="NCBI Taxonomy" id="335543"/>
    <lineage>
        <taxon>Bacteria</taxon>
        <taxon>Pseudomonadati</taxon>
        <taxon>Thermodesulfobacteriota</taxon>
        <taxon>Syntrophobacteria</taxon>
        <taxon>Syntrophobacterales</taxon>
        <taxon>Syntrophobacteraceae</taxon>
        <taxon>Syntrophobacter</taxon>
    </lineage>
</organism>
<keyword evidence="3" id="KW-1185">Reference proteome</keyword>
<feature type="transmembrane region" description="Helical" evidence="1">
    <location>
        <begin position="172"/>
        <end position="191"/>
    </location>
</feature>
<dbReference type="KEGG" id="sfu:Sfum_0878"/>
<evidence type="ECO:0000313" key="2">
    <source>
        <dbReference type="EMBL" id="ABK16575.1"/>
    </source>
</evidence>
<feature type="transmembrane region" description="Helical" evidence="1">
    <location>
        <begin position="203"/>
        <end position="222"/>
    </location>
</feature>
<evidence type="ECO:0000256" key="1">
    <source>
        <dbReference type="SAM" id="Phobius"/>
    </source>
</evidence>
<dbReference type="HOGENOM" id="CLU_082100_0_0_7"/>
<feature type="transmembrane region" description="Helical" evidence="1">
    <location>
        <begin position="120"/>
        <end position="138"/>
    </location>
</feature>
<proteinExistence type="predicted"/>
<feature type="transmembrane region" description="Helical" evidence="1">
    <location>
        <begin position="43"/>
        <end position="61"/>
    </location>
</feature>
<dbReference type="eggNOG" id="COG4089">
    <property type="taxonomic scope" value="Bacteria"/>
</dbReference>
<keyword evidence="1" id="KW-0472">Membrane</keyword>
<keyword evidence="1" id="KW-0812">Transmembrane</keyword>
<accession>A0LGM3</accession>
<dbReference type="Proteomes" id="UP000001784">
    <property type="component" value="Chromosome"/>
</dbReference>
<feature type="transmembrane region" description="Helical" evidence="1">
    <location>
        <begin position="145"/>
        <end position="166"/>
    </location>
</feature>
<gene>
    <name evidence="2" type="ordered locus">Sfum_0878</name>
</gene>
<sequence precursor="true">MLYPPFLPFFLFVFLFILLAMFALFQLGLFTMALSRLGIAPEYLFSLLLLCIVGSLVNIPIRRIRLDTEYEDRHEISFFGIRFRPPPLQRSREMILAVNVGGAIIPSLLSLYLFTHAANPIRMLLALAAVTFVVYKLARPVPGVGIATPMFIPPIAAALAGMIFNYEWAAPTAYMAGTLGTLIGADILHLGKIRQLRTPMASIGGAGTFDGIFLTGILAVLLS</sequence>
<name>A0LGM3_SYNFM</name>
<reference evidence="2 3" key="1">
    <citation type="submission" date="2006-10" db="EMBL/GenBank/DDBJ databases">
        <title>Complete sequence of Syntrophobacter fumaroxidans MPOB.</title>
        <authorList>
            <consortium name="US DOE Joint Genome Institute"/>
            <person name="Copeland A."/>
            <person name="Lucas S."/>
            <person name="Lapidus A."/>
            <person name="Barry K."/>
            <person name="Detter J.C."/>
            <person name="Glavina del Rio T."/>
            <person name="Hammon N."/>
            <person name="Israni S."/>
            <person name="Pitluck S."/>
            <person name="Goltsman E.G."/>
            <person name="Martinez M."/>
            <person name="Schmutz J."/>
            <person name="Larimer F."/>
            <person name="Land M."/>
            <person name="Hauser L."/>
            <person name="Kyrpides N."/>
            <person name="Kim E."/>
            <person name="Boone D.R."/>
            <person name="Brockman F."/>
            <person name="Culley D."/>
            <person name="Ferry J."/>
            <person name="Gunsalus R."/>
            <person name="McInerney M.J."/>
            <person name="Morrison M."/>
            <person name="Plugge C."/>
            <person name="Rohlin L."/>
            <person name="Scholten J."/>
            <person name="Sieber J."/>
            <person name="Stams A.J.M."/>
            <person name="Worm P."/>
            <person name="Henstra A.M."/>
            <person name="Richardson P."/>
        </authorList>
    </citation>
    <scope>NUCLEOTIDE SEQUENCE [LARGE SCALE GENOMIC DNA]</scope>
    <source>
        <strain evidence="3">DSM 10017 / MPOB</strain>
    </source>
</reference>